<keyword evidence="5" id="KW-0963">Cytoplasm</keyword>
<organism evidence="13 14">
    <name type="scientific">Acidisoma cellulosilyticum</name>
    <dbReference type="NCBI Taxonomy" id="2802395"/>
    <lineage>
        <taxon>Bacteria</taxon>
        <taxon>Pseudomonadati</taxon>
        <taxon>Pseudomonadota</taxon>
        <taxon>Alphaproteobacteria</taxon>
        <taxon>Acetobacterales</taxon>
        <taxon>Acidocellaceae</taxon>
        <taxon>Acidisoma</taxon>
    </lineage>
</organism>
<evidence type="ECO:0000256" key="11">
    <source>
        <dbReference type="ARBA" id="ARBA00049007"/>
    </source>
</evidence>
<dbReference type="InterPro" id="IPR022278">
    <property type="entry name" value="Pser_aminoTfrase"/>
</dbReference>
<keyword evidence="8 13" id="KW-0808">Transferase</keyword>
<comment type="similarity">
    <text evidence="3">Belongs to the class-V pyridoxal-phosphate-dependent aminotransferase family. SerC subfamily.</text>
</comment>
<evidence type="ECO:0000256" key="1">
    <source>
        <dbReference type="ARBA" id="ARBA00001933"/>
    </source>
</evidence>
<dbReference type="PANTHER" id="PTHR21152">
    <property type="entry name" value="AMINOTRANSFERASE CLASS V"/>
    <property type="match status" value="1"/>
</dbReference>
<evidence type="ECO:0000256" key="12">
    <source>
        <dbReference type="SAM" id="MobiDB-lite"/>
    </source>
</evidence>
<dbReference type="InterPro" id="IPR006271">
    <property type="entry name" value="Pser_aminoTfrase_methanosarc"/>
</dbReference>
<keyword evidence="9" id="KW-0663">Pyridoxal phosphate</keyword>
<evidence type="ECO:0000256" key="2">
    <source>
        <dbReference type="ARBA" id="ARBA00005099"/>
    </source>
</evidence>
<dbReference type="EC" id="2.6.1.52" evidence="4"/>
<evidence type="ECO:0000256" key="4">
    <source>
        <dbReference type="ARBA" id="ARBA00013030"/>
    </source>
</evidence>
<comment type="pathway">
    <text evidence="2">Amino-acid biosynthesis; L-serine biosynthesis; L-serine from 3-phospho-D-glycerate: step 2/3.</text>
</comment>
<comment type="cofactor">
    <cofactor evidence="1">
        <name>pyridoxal 5'-phosphate</name>
        <dbReference type="ChEBI" id="CHEBI:597326"/>
    </cofactor>
</comment>
<dbReference type="NCBIfam" id="TIGR01365">
    <property type="entry name" value="serC_2"/>
    <property type="match status" value="1"/>
</dbReference>
<evidence type="ECO:0000256" key="5">
    <source>
        <dbReference type="ARBA" id="ARBA00022490"/>
    </source>
</evidence>
<gene>
    <name evidence="13" type="ORF">ACELLULO517_24720</name>
</gene>
<keyword evidence="10" id="KW-0718">Serine biosynthesis</keyword>
<evidence type="ECO:0000256" key="8">
    <source>
        <dbReference type="ARBA" id="ARBA00022679"/>
    </source>
</evidence>
<keyword evidence="7" id="KW-0028">Amino-acid biosynthesis</keyword>
<dbReference type="GO" id="GO:0004760">
    <property type="term" value="F:L-serine-pyruvate transaminase activity"/>
    <property type="evidence" value="ECO:0007669"/>
    <property type="project" value="TreeGrafter"/>
</dbReference>
<dbReference type="InterPro" id="IPR015421">
    <property type="entry name" value="PyrdxlP-dep_Trfase_major"/>
</dbReference>
<dbReference type="InterPro" id="IPR015422">
    <property type="entry name" value="PyrdxlP-dep_Trfase_small"/>
</dbReference>
<dbReference type="InterPro" id="IPR015424">
    <property type="entry name" value="PyrdxlP-dep_Trfase"/>
</dbReference>
<reference evidence="13 14" key="1">
    <citation type="journal article" date="2021" name="Microorganisms">
        <title>Acidisoma silvae sp. nov. and Acidisomacellulosilytica sp. nov., Two Acidophilic Bacteria Isolated from Decaying Wood, Hydrolyzing Cellulose and Producing Poly-3-hydroxybutyrate.</title>
        <authorList>
            <person name="Mieszkin S."/>
            <person name="Pouder E."/>
            <person name="Uroz S."/>
            <person name="Simon-Colin C."/>
            <person name="Alain K."/>
        </authorList>
    </citation>
    <scope>NUCLEOTIDE SEQUENCE [LARGE SCALE GENOMIC DNA]</scope>
    <source>
        <strain evidence="13 14">HW T5.17</strain>
    </source>
</reference>
<keyword evidence="6 13" id="KW-0032">Aminotransferase</keyword>
<evidence type="ECO:0000256" key="3">
    <source>
        <dbReference type="ARBA" id="ARBA00006904"/>
    </source>
</evidence>
<protein>
    <recommendedName>
        <fullName evidence="4">phosphoserine transaminase</fullName>
        <ecNumber evidence="4">2.6.1.52</ecNumber>
    </recommendedName>
</protein>
<sequence length="394" mass="42078">MALVTKPDIRPHNPNFSSGPCAKRPGFTLDALSGAMLGRSHRAKEPKARLAEVITLSRDILGMPEGWKLGIVPASDTGAVEMALWSMLGARPVDVLAHESFSEGWANDVIKQLKLTDARVLGAEYGKLPDLTAIDPAHDLVLAWNGTTSGVRYADGDFIAADREGVVICDATSAAFAMDLPWDKLDVVTWSWQKVLGGEAAHGMLALSPRAVERLTTFKPDRPLPKIFRLTSGGKLIDGVFIGETINTPSMLCVEDALDGLRWAQSVGGLPGLIARSEANLAAMAAWVAESDWASFLAEDAAIRSSTSICLNIAAPWFTALDQATQTKAAKKLAALLEKEGAAFDIASYRDAPPGLRIWGGATIETADIAALLPWLDWAHAQVEAEFATLKAAE</sequence>
<dbReference type="GO" id="GO:0019265">
    <property type="term" value="P:glycine biosynthetic process, by transamination of glyoxylate"/>
    <property type="evidence" value="ECO:0007669"/>
    <property type="project" value="TreeGrafter"/>
</dbReference>
<dbReference type="PIRSF" id="PIRSF000525">
    <property type="entry name" value="SerC"/>
    <property type="match status" value="1"/>
</dbReference>
<evidence type="ECO:0000313" key="14">
    <source>
        <dbReference type="Proteomes" id="UP000721844"/>
    </source>
</evidence>
<name>A0A963Z7E4_9PROT</name>
<dbReference type="GO" id="GO:0008453">
    <property type="term" value="F:alanine-glyoxylate transaminase activity"/>
    <property type="evidence" value="ECO:0007669"/>
    <property type="project" value="TreeGrafter"/>
</dbReference>
<dbReference type="CDD" id="cd01494">
    <property type="entry name" value="AAT_I"/>
    <property type="match status" value="1"/>
</dbReference>
<dbReference type="SUPFAM" id="SSF53383">
    <property type="entry name" value="PLP-dependent transferases"/>
    <property type="match status" value="1"/>
</dbReference>
<evidence type="ECO:0000256" key="9">
    <source>
        <dbReference type="ARBA" id="ARBA00022898"/>
    </source>
</evidence>
<evidence type="ECO:0000256" key="10">
    <source>
        <dbReference type="ARBA" id="ARBA00023299"/>
    </source>
</evidence>
<feature type="region of interest" description="Disordered" evidence="12">
    <location>
        <begin position="1"/>
        <end position="20"/>
    </location>
</feature>
<dbReference type="PANTHER" id="PTHR21152:SF40">
    <property type="entry name" value="ALANINE--GLYOXYLATE AMINOTRANSFERASE"/>
    <property type="match status" value="1"/>
</dbReference>
<dbReference type="Gene3D" id="3.90.1150.10">
    <property type="entry name" value="Aspartate Aminotransferase, domain 1"/>
    <property type="match status" value="1"/>
</dbReference>
<dbReference type="GO" id="GO:0004648">
    <property type="term" value="F:O-phospho-L-serine:2-oxoglutarate aminotransferase activity"/>
    <property type="evidence" value="ECO:0007669"/>
    <property type="project" value="UniProtKB-EC"/>
</dbReference>
<keyword evidence="14" id="KW-1185">Reference proteome</keyword>
<proteinExistence type="inferred from homology"/>
<evidence type="ECO:0000256" key="6">
    <source>
        <dbReference type="ARBA" id="ARBA00022576"/>
    </source>
</evidence>
<dbReference type="AlphaFoldDB" id="A0A963Z7E4"/>
<comment type="catalytic activity">
    <reaction evidence="11">
        <text>O-phospho-L-serine + 2-oxoglutarate = 3-phosphooxypyruvate + L-glutamate</text>
        <dbReference type="Rhea" id="RHEA:14329"/>
        <dbReference type="ChEBI" id="CHEBI:16810"/>
        <dbReference type="ChEBI" id="CHEBI:18110"/>
        <dbReference type="ChEBI" id="CHEBI:29985"/>
        <dbReference type="ChEBI" id="CHEBI:57524"/>
        <dbReference type="EC" id="2.6.1.52"/>
    </reaction>
</comment>
<evidence type="ECO:0000313" key="13">
    <source>
        <dbReference type="EMBL" id="MCB8883475.1"/>
    </source>
</evidence>
<dbReference type="GO" id="GO:0006564">
    <property type="term" value="P:L-serine biosynthetic process"/>
    <property type="evidence" value="ECO:0007669"/>
    <property type="project" value="UniProtKB-KW"/>
</dbReference>
<dbReference type="Proteomes" id="UP000721844">
    <property type="component" value="Unassembled WGS sequence"/>
</dbReference>
<dbReference type="NCBIfam" id="NF002841">
    <property type="entry name" value="PRK03080.1-2"/>
    <property type="match status" value="1"/>
</dbReference>
<dbReference type="EMBL" id="JAESVA010000013">
    <property type="protein sequence ID" value="MCB8883475.1"/>
    <property type="molecule type" value="Genomic_DNA"/>
</dbReference>
<evidence type="ECO:0000256" key="7">
    <source>
        <dbReference type="ARBA" id="ARBA00022605"/>
    </source>
</evidence>
<accession>A0A963Z7E4</accession>
<dbReference type="RefSeq" id="WP_227310128.1">
    <property type="nucleotide sequence ID" value="NZ_JAESVA010000013.1"/>
</dbReference>
<dbReference type="Gene3D" id="3.40.640.10">
    <property type="entry name" value="Type I PLP-dependent aspartate aminotransferase-like (Major domain)"/>
    <property type="match status" value="1"/>
</dbReference>
<comment type="caution">
    <text evidence="13">The sequence shown here is derived from an EMBL/GenBank/DDBJ whole genome shotgun (WGS) entry which is preliminary data.</text>
</comment>